<evidence type="ECO:0000256" key="1">
    <source>
        <dbReference type="SAM" id="Phobius"/>
    </source>
</evidence>
<dbReference type="OrthoDB" id="2884029at2"/>
<keyword evidence="3" id="KW-1185">Reference proteome</keyword>
<feature type="transmembrane region" description="Helical" evidence="1">
    <location>
        <begin position="6"/>
        <end position="28"/>
    </location>
</feature>
<feature type="transmembrane region" description="Helical" evidence="1">
    <location>
        <begin position="62"/>
        <end position="80"/>
    </location>
</feature>
<name>A0A1I0E700_9BACI</name>
<evidence type="ECO:0000313" key="2">
    <source>
        <dbReference type="EMBL" id="SET40205.1"/>
    </source>
</evidence>
<keyword evidence="1" id="KW-1133">Transmembrane helix</keyword>
<dbReference type="AlphaFoldDB" id="A0A1I0E700"/>
<protein>
    <submittedName>
        <fullName evidence="2">Phage holin family Hol44, holin superfamily V</fullName>
    </submittedName>
</protein>
<dbReference type="Pfam" id="PF16079">
    <property type="entry name" value="Phage_holin_5_2"/>
    <property type="match status" value="1"/>
</dbReference>
<keyword evidence="1" id="KW-0812">Transmembrane</keyword>
<dbReference type="EMBL" id="FOHE01000010">
    <property type="protein sequence ID" value="SET40205.1"/>
    <property type="molecule type" value="Genomic_DNA"/>
</dbReference>
<dbReference type="Proteomes" id="UP000198618">
    <property type="component" value="Unassembled WGS sequence"/>
</dbReference>
<sequence>MELFQLMQPYIFDEAFILIPVLLIFGFFLKRTPYITNWVIPWILLILGVILSFLILGFTITAFIQGVLVVGASVLLNQLYKQTLRKK</sequence>
<organism evidence="2 3">
    <name type="scientific">Oceanobacillus limi</name>
    <dbReference type="NCBI Taxonomy" id="930131"/>
    <lineage>
        <taxon>Bacteria</taxon>
        <taxon>Bacillati</taxon>
        <taxon>Bacillota</taxon>
        <taxon>Bacilli</taxon>
        <taxon>Bacillales</taxon>
        <taxon>Bacillaceae</taxon>
        <taxon>Oceanobacillus</taxon>
    </lineage>
</organism>
<dbReference type="RefSeq" id="WP_090870239.1">
    <property type="nucleotide sequence ID" value="NZ_FOHE01000010.1"/>
</dbReference>
<dbReference type="STRING" id="930131.SAMN05216389_110124"/>
<gene>
    <name evidence="2" type="ORF">SAMN05216389_110124</name>
</gene>
<proteinExistence type="predicted"/>
<keyword evidence="1" id="KW-0472">Membrane</keyword>
<dbReference type="InterPro" id="IPR032111">
    <property type="entry name" value="Clostridium_phage_holin"/>
</dbReference>
<evidence type="ECO:0000313" key="3">
    <source>
        <dbReference type="Proteomes" id="UP000198618"/>
    </source>
</evidence>
<accession>A0A1I0E700</accession>
<reference evidence="2 3" key="1">
    <citation type="submission" date="2016-10" db="EMBL/GenBank/DDBJ databases">
        <authorList>
            <person name="de Groot N.N."/>
        </authorList>
    </citation>
    <scope>NUCLEOTIDE SEQUENCE [LARGE SCALE GENOMIC DNA]</scope>
    <source>
        <strain evidence="2 3">IBRC-M 10780</strain>
    </source>
</reference>
<feature type="transmembrane region" description="Helical" evidence="1">
    <location>
        <begin position="35"/>
        <end position="56"/>
    </location>
</feature>